<feature type="compositionally biased region" description="Polar residues" evidence="1">
    <location>
        <begin position="1"/>
        <end position="12"/>
    </location>
</feature>
<feature type="compositionally biased region" description="Polar residues" evidence="1">
    <location>
        <begin position="772"/>
        <end position="785"/>
    </location>
</feature>
<gene>
    <name evidence="2" type="ORF">Esi_0112_0009</name>
</gene>
<dbReference type="InterPro" id="IPR042859">
    <property type="entry name" value="NOL11"/>
</dbReference>
<dbReference type="GO" id="GO:0003723">
    <property type="term" value="F:RNA binding"/>
    <property type="evidence" value="ECO:0007669"/>
    <property type="project" value="TreeGrafter"/>
</dbReference>
<accession>D8LCY0</accession>
<dbReference type="GO" id="GO:0030490">
    <property type="term" value="P:maturation of SSU-rRNA"/>
    <property type="evidence" value="ECO:0007669"/>
    <property type="project" value="InterPro"/>
</dbReference>
<proteinExistence type="predicted"/>
<keyword evidence="3" id="KW-1185">Reference proteome</keyword>
<evidence type="ECO:0000313" key="3">
    <source>
        <dbReference type="Proteomes" id="UP000002630"/>
    </source>
</evidence>
<dbReference type="GO" id="GO:0005730">
    <property type="term" value="C:nucleolus"/>
    <property type="evidence" value="ECO:0007669"/>
    <property type="project" value="TreeGrafter"/>
</dbReference>
<reference evidence="2 3" key="1">
    <citation type="journal article" date="2010" name="Nature">
        <title>The Ectocarpus genome and the independent evolution of multicellularity in brown algae.</title>
        <authorList>
            <person name="Cock J.M."/>
            <person name="Sterck L."/>
            <person name="Rouze P."/>
            <person name="Scornet D."/>
            <person name="Allen A.E."/>
            <person name="Amoutzias G."/>
            <person name="Anthouard V."/>
            <person name="Artiguenave F."/>
            <person name="Aury J.M."/>
            <person name="Badger J.H."/>
            <person name="Beszteri B."/>
            <person name="Billiau K."/>
            <person name="Bonnet E."/>
            <person name="Bothwell J.H."/>
            <person name="Bowler C."/>
            <person name="Boyen C."/>
            <person name="Brownlee C."/>
            <person name="Carrano C.J."/>
            <person name="Charrier B."/>
            <person name="Cho G.Y."/>
            <person name="Coelho S.M."/>
            <person name="Collen J."/>
            <person name="Corre E."/>
            <person name="Da Silva C."/>
            <person name="Delage L."/>
            <person name="Delaroque N."/>
            <person name="Dittami S.M."/>
            <person name="Doulbeau S."/>
            <person name="Elias M."/>
            <person name="Farnham G."/>
            <person name="Gachon C.M."/>
            <person name="Gschloessl B."/>
            <person name="Heesch S."/>
            <person name="Jabbari K."/>
            <person name="Jubin C."/>
            <person name="Kawai H."/>
            <person name="Kimura K."/>
            <person name="Kloareg B."/>
            <person name="Kupper F.C."/>
            <person name="Lang D."/>
            <person name="Le Bail A."/>
            <person name="Leblanc C."/>
            <person name="Lerouge P."/>
            <person name="Lohr M."/>
            <person name="Lopez P.J."/>
            <person name="Martens C."/>
            <person name="Maumus F."/>
            <person name="Michel G."/>
            <person name="Miranda-Saavedra D."/>
            <person name="Morales J."/>
            <person name="Moreau H."/>
            <person name="Motomura T."/>
            <person name="Nagasato C."/>
            <person name="Napoli C.A."/>
            <person name="Nelson D.R."/>
            <person name="Nyvall-Collen P."/>
            <person name="Peters A.F."/>
            <person name="Pommier C."/>
            <person name="Potin P."/>
            <person name="Poulain J."/>
            <person name="Quesneville H."/>
            <person name="Read B."/>
            <person name="Rensing S.A."/>
            <person name="Ritter A."/>
            <person name="Rousvoal S."/>
            <person name="Samanta M."/>
            <person name="Samson G."/>
            <person name="Schroeder D.C."/>
            <person name="Segurens B."/>
            <person name="Strittmatter M."/>
            <person name="Tonon T."/>
            <person name="Tregear J.W."/>
            <person name="Valentin K."/>
            <person name="von Dassow P."/>
            <person name="Yamagishi T."/>
            <person name="Van de Peer Y."/>
            <person name="Wincker P."/>
        </authorList>
    </citation>
    <scope>NUCLEOTIDE SEQUENCE [LARGE SCALE GENOMIC DNA]</scope>
    <source>
        <strain evidence="3">Ec32 / CCAP1310/4</strain>
    </source>
</reference>
<dbReference type="AlphaFoldDB" id="D8LCY0"/>
<dbReference type="InParanoid" id="D8LCY0"/>
<feature type="region of interest" description="Disordered" evidence="1">
    <location>
        <begin position="772"/>
        <end position="849"/>
    </location>
</feature>
<dbReference type="PANTHER" id="PTHR15633">
    <property type="entry name" value="NUCLEOLAR PROTEIN 11"/>
    <property type="match status" value="1"/>
</dbReference>
<feature type="compositionally biased region" description="Low complexity" evidence="1">
    <location>
        <begin position="318"/>
        <end position="330"/>
    </location>
</feature>
<name>D8LCY0_ECTSI</name>
<feature type="region of interest" description="Disordered" evidence="1">
    <location>
        <begin position="309"/>
        <end position="350"/>
    </location>
</feature>
<feature type="compositionally biased region" description="Low complexity" evidence="1">
    <location>
        <begin position="676"/>
        <end position="686"/>
    </location>
</feature>
<dbReference type="Proteomes" id="UP000002630">
    <property type="component" value="Linkage Group LG02"/>
</dbReference>
<dbReference type="EMBL" id="FN647812">
    <property type="protein sequence ID" value="CBN78347.1"/>
    <property type="molecule type" value="Genomic_DNA"/>
</dbReference>
<dbReference type="EMBL" id="FN649727">
    <property type="protein sequence ID" value="CBN78347.1"/>
    <property type="molecule type" value="Genomic_DNA"/>
</dbReference>
<evidence type="ECO:0000313" key="2">
    <source>
        <dbReference type="EMBL" id="CBN78347.1"/>
    </source>
</evidence>
<feature type="region of interest" description="Disordered" evidence="1">
    <location>
        <begin position="676"/>
        <end position="708"/>
    </location>
</feature>
<protein>
    <submittedName>
        <fullName evidence="2">Uncharacterized protein</fullName>
    </submittedName>
</protein>
<organism evidence="2 3">
    <name type="scientific">Ectocarpus siliculosus</name>
    <name type="common">Brown alga</name>
    <name type="synonym">Conferva siliculosa</name>
    <dbReference type="NCBI Taxonomy" id="2880"/>
    <lineage>
        <taxon>Eukaryota</taxon>
        <taxon>Sar</taxon>
        <taxon>Stramenopiles</taxon>
        <taxon>Ochrophyta</taxon>
        <taxon>PX clade</taxon>
        <taxon>Phaeophyceae</taxon>
        <taxon>Ectocarpales</taxon>
        <taxon>Ectocarpaceae</taxon>
        <taxon>Ectocarpus</taxon>
    </lineage>
</organism>
<sequence length="1015" mass="101546">MLESTVLHQSRTGPRGQPNDVVGINWKAPTRSHPSPSLVVTCAHQVVVYKPGEERRTHQWSFKPSAATVLSHPAVFLPSRSRYVGVQQGSTLVSWRESEQDVKHPLSSQAAGPIQAVHACPRLGDYFVAVLASGGVVLYQGGLQRAAHCDAAAGGGGGGGDDSGGSAGDARAKAVWSGVLGDRVLVLENTGAATDRVTTFSLSAGGVGSSSVRRDDACAAAADVPASVTLVSSHILTKPSSGGGSQDGGRAAATSAAFLGRDSGGSGEGRSVISVAWRTSSGPVWTKAVVGAGGVTEEFARHAGGEVVAGSRRATEHNGNGVVSVSSSNGHGTPKAKSKKPAGNQSSVGEGSGAAWACVPAIAAADGGRLLIHSGSGGDASPRLAVWDSSYGVLLEDGVAPEFSSDGGGGGSASRSSGRAVGLKVSGDGAHLAIAAAGKVLVCPLPAQAAGTLASLLRRKRPSPSAIGGSTVIPAGRGSSFPSIDLSRSVPASTLLGKTGAVEAGKWEAAVVVPFREAEAGVIRSLREAARRKDIGAFEHVLREHLGAGSRSSDGRGEDGRKKRQRGDGGGFSSAVVASAVELCLANPDAKLWGGLGVLVRSGGVSARHHRGLVAEIVEHASPELLEEVMLHVPDLPEVDAVRILRHFLSQAATLAEASSDPAAAEVAAAVVPVVPNEESGGAPPAKRARGGNGGGTASAGGSPDVANGGGGVVVSVLSPSEKRGVKVKGAGGDVVVKAGKKMKKVGGVKVAAAGEDGNGAVIHENANANANGDGKTITTNSGHLSNGHAAAHDDGGTSSDSGGGSDAGGTQMVVVAGGGEKGTGAAATKGQKETGSKKKAGGPRAAAAAAASRAERGVRVALTLPHNEAFLRSALAELSHGEVVVVLKILTRLLVEGKTLETGAKPRGQNAALVARGLPPARTESVLTWACAVLDSHFTRLAIGGAADGDLVGTLKALKRAARVEAGCCELLSQVRSLVDEVGRRHAAAAAAAASRRRPSSSSRELFSLRVLTF</sequence>
<dbReference type="PANTHER" id="PTHR15633:SF2">
    <property type="entry name" value="NUCLEOLAR PROTEIN 11"/>
    <property type="match status" value="1"/>
</dbReference>
<evidence type="ECO:0000256" key="1">
    <source>
        <dbReference type="SAM" id="MobiDB-lite"/>
    </source>
</evidence>
<feature type="region of interest" description="Disordered" evidence="1">
    <location>
        <begin position="546"/>
        <end position="571"/>
    </location>
</feature>
<dbReference type="OrthoDB" id="10390618at2759"/>
<feature type="region of interest" description="Disordered" evidence="1">
    <location>
        <begin position="1"/>
        <end position="32"/>
    </location>
</feature>